<name>A0ACC5XS00_PANGG</name>
<dbReference type="Proteomes" id="UP000829447">
    <property type="component" value="Linkage Group LG26"/>
</dbReference>
<accession>A0ACC5XS00</accession>
<reference evidence="1 2" key="1">
    <citation type="journal article" date="2022" name="bioRxiv">
        <title>An ancient truncated duplication of the anti-Mullerian hormone receptor type 2 gene is a potential conserved master sex determinant in the Pangasiidae catfish family.</title>
        <authorList>
            <person name="Wen M."/>
            <person name="Pan Q."/>
            <person name="Jouanno E."/>
            <person name="Montfort J."/>
            <person name="Zahm M."/>
            <person name="Cabau C."/>
            <person name="Klopp C."/>
            <person name="Iampietro C."/>
            <person name="Roques C."/>
            <person name="Bouchez O."/>
            <person name="Castinel A."/>
            <person name="Donnadieu C."/>
            <person name="Parrinello H."/>
            <person name="Poncet C."/>
            <person name="Belmonte E."/>
            <person name="Gautier V."/>
            <person name="Avarre J.-C."/>
            <person name="Dugue R."/>
            <person name="Gustiano R."/>
            <person name="Ha T.T.T."/>
            <person name="Campet M."/>
            <person name="Sriphairoj K."/>
            <person name="Ribolli J."/>
            <person name="de Almeida F.L."/>
            <person name="Desvignes T."/>
            <person name="Postlethwait J.H."/>
            <person name="Bucao C.F."/>
            <person name="Robinson-Rechavi M."/>
            <person name="Bobe J."/>
            <person name="Herpin A."/>
            <person name="Guiguen Y."/>
        </authorList>
    </citation>
    <scope>NUCLEOTIDE SEQUENCE [LARGE SCALE GENOMIC DNA]</scope>
    <source>
        <strain evidence="1">YG-Dec2019</strain>
    </source>
</reference>
<keyword evidence="2" id="KW-1185">Reference proteome</keyword>
<protein>
    <submittedName>
        <fullName evidence="1">Uncharacterized protein</fullName>
    </submittedName>
</protein>
<evidence type="ECO:0000313" key="1">
    <source>
        <dbReference type="EMBL" id="MCI4394077.1"/>
    </source>
</evidence>
<comment type="caution">
    <text evidence="1">The sequence shown here is derived from an EMBL/GenBank/DDBJ whole genome shotgun (WGS) entry which is preliminary data.</text>
</comment>
<proteinExistence type="predicted"/>
<organism evidence="1 2">
    <name type="scientific">Pangasianodon gigas</name>
    <name type="common">Mekong giant catfish</name>
    <name type="synonym">Pangasius gigas</name>
    <dbReference type="NCBI Taxonomy" id="30993"/>
    <lineage>
        <taxon>Eukaryota</taxon>
        <taxon>Metazoa</taxon>
        <taxon>Chordata</taxon>
        <taxon>Craniata</taxon>
        <taxon>Vertebrata</taxon>
        <taxon>Euteleostomi</taxon>
        <taxon>Actinopterygii</taxon>
        <taxon>Neopterygii</taxon>
        <taxon>Teleostei</taxon>
        <taxon>Ostariophysi</taxon>
        <taxon>Siluriformes</taxon>
        <taxon>Pangasiidae</taxon>
        <taxon>Pangasianodon</taxon>
    </lineage>
</organism>
<dbReference type="EMBL" id="CM040479">
    <property type="protein sequence ID" value="MCI4394077.1"/>
    <property type="molecule type" value="Genomic_DNA"/>
</dbReference>
<evidence type="ECO:0000313" key="2">
    <source>
        <dbReference type="Proteomes" id="UP000829447"/>
    </source>
</evidence>
<gene>
    <name evidence="1" type="ORF">PGIGA_G00165070</name>
</gene>
<sequence length="254" mass="29468">MKVSRSKTEYMCVNEREGSGTVRLQGEEVKKVQEFKYLGSTVQCNGECGKEVKKRVQAGWNGWRKVSGVLCDRKISARNKGKVYKTVVRPTMLYGLETVALRKRQESELEVAELKMLRFSLGMTRLDRIRNEYIKGTAHVGRLGDKVREARLRWFGHVQRRESEYISRRMLDMELPGRRQRGRPKRRYMESCVKDTVSPVLFRLNFHQSDHQPSSSNSILNIDSKTTAHVEVPFQNNCKNTSCVSDLQLDFNFL</sequence>